<dbReference type="InterPro" id="IPR051679">
    <property type="entry name" value="DASS-Related_Transporters"/>
</dbReference>
<dbReference type="PANTHER" id="PTHR43652:SF2">
    <property type="entry name" value="BASIC AMINO ACID ANTIPORTER YFCC-RELATED"/>
    <property type="match status" value="1"/>
</dbReference>
<gene>
    <name evidence="9" type="ORF">CJ229_008710</name>
</gene>
<dbReference type="SUPFAM" id="SSF116726">
    <property type="entry name" value="TrkA C-terminal domain-like"/>
    <property type="match status" value="2"/>
</dbReference>
<keyword evidence="3 7" id="KW-0812">Transmembrane</keyword>
<feature type="transmembrane region" description="Helical" evidence="7">
    <location>
        <begin position="180"/>
        <end position="200"/>
    </location>
</feature>
<dbReference type="GO" id="GO:0005886">
    <property type="term" value="C:plasma membrane"/>
    <property type="evidence" value="ECO:0007669"/>
    <property type="project" value="TreeGrafter"/>
</dbReference>
<dbReference type="Gene3D" id="3.30.70.1450">
    <property type="entry name" value="Regulator of K+ conductance, C-terminal domain"/>
    <property type="match status" value="2"/>
</dbReference>
<dbReference type="InterPro" id="IPR004680">
    <property type="entry name" value="Cit_transptr-like_dom"/>
</dbReference>
<keyword evidence="6 7" id="KW-0472">Membrane</keyword>
<dbReference type="PROSITE" id="PS01271">
    <property type="entry name" value="NA_SULFATE"/>
    <property type="match status" value="1"/>
</dbReference>
<keyword evidence="4" id="KW-0677">Repeat</keyword>
<dbReference type="Proteomes" id="UP000243626">
    <property type="component" value="Chromosome"/>
</dbReference>
<dbReference type="GO" id="GO:0008324">
    <property type="term" value="F:monoatomic cation transmembrane transporter activity"/>
    <property type="evidence" value="ECO:0007669"/>
    <property type="project" value="InterPro"/>
</dbReference>
<evidence type="ECO:0000256" key="3">
    <source>
        <dbReference type="ARBA" id="ARBA00022692"/>
    </source>
</evidence>
<keyword evidence="2" id="KW-0813">Transport</keyword>
<feature type="domain" description="RCK C-terminal" evidence="8">
    <location>
        <begin position="205"/>
        <end position="290"/>
    </location>
</feature>
<feature type="transmembrane region" description="Helical" evidence="7">
    <location>
        <begin position="479"/>
        <end position="499"/>
    </location>
</feature>
<feature type="transmembrane region" description="Helical" evidence="7">
    <location>
        <begin position="403"/>
        <end position="436"/>
    </location>
</feature>
<feature type="transmembrane region" description="Helical" evidence="7">
    <location>
        <begin position="135"/>
        <end position="160"/>
    </location>
</feature>
<feature type="transmembrane region" description="Helical" evidence="7">
    <location>
        <begin position="6"/>
        <end position="21"/>
    </location>
</feature>
<keyword evidence="5 7" id="KW-1133">Transmembrane helix</keyword>
<evidence type="ECO:0000313" key="10">
    <source>
        <dbReference type="Proteomes" id="UP000243626"/>
    </source>
</evidence>
<dbReference type="RefSeq" id="WP_068127977.1">
    <property type="nucleotide sequence ID" value="NZ_CP136964.1"/>
</dbReference>
<reference evidence="9 10" key="2">
    <citation type="submission" date="2023-10" db="EMBL/GenBank/DDBJ databases">
        <authorList>
            <person name="Choi B."/>
        </authorList>
    </citation>
    <scope>NUCLEOTIDE SEQUENCE [LARGE SCALE GENOMIC DNA]</scope>
    <source>
        <strain evidence="9 10">UMB0959</strain>
    </source>
</reference>
<feature type="transmembrane region" description="Helical" evidence="7">
    <location>
        <begin position="530"/>
        <end position="551"/>
    </location>
</feature>
<accession>A0AAF0YLW8</accession>
<evidence type="ECO:0000313" key="9">
    <source>
        <dbReference type="EMBL" id="WOS96149.1"/>
    </source>
</evidence>
<feature type="transmembrane region" description="Helical" evidence="7">
    <location>
        <begin position="448"/>
        <end position="467"/>
    </location>
</feature>
<dbReference type="PROSITE" id="PS51202">
    <property type="entry name" value="RCK_C"/>
    <property type="match status" value="2"/>
</dbReference>
<feature type="transmembrane region" description="Helical" evidence="7">
    <location>
        <begin position="505"/>
        <end position="523"/>
    </location>
</feature>
<dbReference type="InterPro" id="IPR006037">
    <property type="entry name" value="RCK_C"/>
</dbReference>
<feature type="transmembrane region" description="Helical" evidence="7">
    <location>
        <begin position="28"/>
        <end position="45"/>
    </location>
</feature>
<evidence type="ECO:0000256" key="4">
    <source>
        <dbReference type="ARBA" id="ARBA00022737"/>
    </source>
</evidence>
<organism evidence="9 10">
    <name type="scientific">Nosocomiicoccus massiliensis</name>
    <dbReference type="NCBI Taxonomy" id="1232430"/>
    <lineage>
        <taxon>Bacteria</taxon>
        <taxon>Bacillati</taxon>
        <taxon>Bacillota</taxon>
        <taxon>Bacilli</taxon>
        <taxon>Bacillales</taxon>
        <taxon>Staphylococcaceae</taxon>
        <taxon>Nosocomiicoccus</taxon>
    </lineage>
</organism>
<dbReference type="PANTHER" id="PTHR43652">
    <property type="entry name" value="BASIC AMINO ACID ANTIPORTER YFCC-RELATED"/>
    <property type="match status" value="1"/>
</dbReference>
<sequence length="592" mass="64671">MTLEMLFVLGMVVVMLTLLLFEVSRADFVVFLFLVIFLMTNVISTEDALSGFSNEGLMTILLLFVVASAIEKHGIIEGVVYKLLGDKTTPRGALLKLLPPVGVSSGFLNNTPIVLALTPIVKDWALKRGFSPSKFLIPLSYITIIGGTLTLIGTSTNLIIHGLLISSGKDGYSFFQLAPVGIVILIFGLIYIVTVGYKLLPEHLTATEKIQSEAKEFLAEAEISEDFEYCNHSIIDVTKHAIKGIYIIEIIRDKRPLPEVNAHSYIQAGDRIIFSATLDAIGDIKDVKGLKLRTGSELTLEDLQTEGAVLIEAVVSHRSILLNKTLKTSRFKTRYQAGVIAIHRNNKRINSKVGDIVLKAGDTLLLLADESFLDVNKYSDDFYIVSNLTPPDKFMQNKRQGFGVLLLLGIMIGLVVAGILSMLKAMLVMVVILFVFKIISPRDAMTSIQFDVILLIGSAFGVGKAITNSGLATFVAEHIVMFAKPIGVLALLAALYLITNIFTELITNSAAAVIMFPIAVEVAEMMNTHYLGFVIAITIAASSSFITPIGYQTNLIVYGPGGYKFTDYIKVGVPLSIITMIITVTTVYLLWF</sequence>
<dbReference type="Pfam" id="PF02080">
    <property type="entry name" value="TrkA_C"/>
    <property type="match status" value="1"/>
</dbReference>
<proteinExistence type="predicted"/>
<dbReference type="KEGG" id="nmy:CJ229_008710"/>
<feature type="domain" description="RCK C-terminal" evidence="8">
    <location>
        <begin position="298"/>
        <end position="384"/>
    </location>
</feature>
<keyword evidence="10" id="KW-1185">Reference proteome</keyword>
<dbReference type="AlphaFoldDB" id="A0AAF0YLW8"/>
<evidence type="ECO:0000256" key="1">
    <source>
        <dbReference type="ARBA" id="ARBA00004141"/>
    </source>
</evidence>
<protein>
    <submittedName>
        <fullName evidence="9">SLC13 family permease</fullName>
    </submittedName>
</protein>
<feature type="transmembrane region" description="Helical" evidence="7">
    <location>
        <begin position="571"/>
        <end position="591"/>
    </location>
</feature>
<evidence type="ECO:0000259" key="8">
    <source>
        <dbReference type="PROSITE" id="PS51202"/>
    </source>
</evidence>
<dbReference type="GO" id="GO:0006813">
    <property type="term" value="P:potassium ion transport"/>
    <property type="evidence" value="ECO:0007669"/>
    <property type="project" value="InterPro"/>
</dbReference>
<dbReference type="Pfam" id="PF03600">
    <property type="entry name" value="CitMHS"/>
    <property type="match status" value="1"/>
</dbReference>
<evidence type="ECO:0000256" key="2">
    <source>
        <dbReference type="ARBA" id="ARBA00022448"/>
    </source>
</evidence>
<dbReference type="InterPro" id="IPR036721">
    <property type="entry name" value="RCK_C_sf"/>
</dbReference>
<dbReference type="EMBL" id="CP136964">
    <property type="protein sequence ID" value="WOS96149.1"/>
    <property type="molecule type" value="Genomic_DNA"/>
</dbReference>
<reference evidence="10" key="1">
    <citation type="submission" date="2017-09" db="EMBL/GenBank/DDBJ databases">
        <title>Bacterial strain isolated from the female urinary microbiota.</title>
        <authorList>
            <person name="Thomas-White K."/>
            <person name="Kumar N."/>
            <person name="Forster S."/>
            <person name="Putonti C."/>
            <person name="Lawley T."/>
            <person name="Wolfe A.J."/>
        </authorList>
    </citation>
    <scope>NUCLEOTIDE SEQUENCE [LARGE SCALE GENOMIC DNA]</scope>
    <source>
        <strain evidence="10">UMB0959</strain>
    </source>
</reference>
<name>A0AAF0YLW8_9STAP</name>
<dbReference type="InterPro" id="IPR031312">
    <property type="entry name" value="Na/sul_symport_CS"/>
</dbReference>
<evidence type="ECO:0000256" key="5">
    <source>
        <dbReference type="ARBA" id="ARBA00022989"/>
    </source>
</evidence>
<comment type="subcellular location">
    <subcellularLocation>
        <location evidence="1">Membrane</location>
        <topology evidence="1">Multi-pass membrane protein</topology>
    </subcellularLocation>
</comment>
<evidence type="ECO:0000256" key="6">
    <source>
        <dbReference type="ARBA" id="ARBA00023136"/>
    </source>
</evidence>
<evidence type="ECO:0000256" key="7">
    <source>
        <dbReference type="SAM" id="Phobius"/>
    </source>
</evidence>